<dbReference type="OrthoDB" id="2496787at2759"/>
<evidence type="ECO:0000256" key="6">
    <source>
        <dbReference type="SAM" id="Phobius"/>
    </source>
</evidence>
<evidence type="ECO:0000313" key="9">
    <source>
        <dbReference type="Proteomes" id="UP000327118"/>
    </source>
</evidence>
<keyword evidence="3 6" id="KW-1133">Transmembrane helix</keyword>
<keyword evidence="2 6" id="KW-0812">Transmembrane</keyword>
<dbReference type="AlphaFoldDB" id="A0A5N6YX84"/>
<dbReference type="EMBL" id="ML739296">
    <property type="protein sequence ID" value="KAE8349543.1"/>
    <property type="molecule type" value="Genomic_DNA"/>
</dbReference>
<evidence type="ECO:0000256" key="3">
    <source>
        <dbReference type="ARBA" id="ARBA00022989"/>
    </source>
</evidence>
<evidence type="ECO:0000256" key="4">
    <source>
        <dbReference type="ARBA" id="ARBA00023136"/>
    </source>
</evidence>
<organism evidence="8 9">
    <name type="scientific">Aspergillus coremiiformis</name>
    <dbReference type="NCBI Taxonomy" id="138285"/>
    <lineage>
        <taxon>Eukaryota</taxon>
        <taxon>Fungi</taxon>
        <taxon>Dikarya</taxon>
        <taxon>Ascomycota</taxon>
        <taxon>Pezizomycotina</taxon>
        <taxon>Eurotiomycetes</taxon>
        <taxon>Eurotiomycetidae</taxon>
        <taxon>Eurotiales</taxon>
        <taxon>Aspergillaceae</taxon>
        <taxon>Aspergillus</taxon>
        <taxon>Aspergillus subgen. Circumdati</taxon>
    </lineage>
</organism>
<feature type="domain" description="Rhodopsin" evidence="7">
    <location>
        <begin position="81"/>
        <end position="266"/>
    </location>
</feature>
<keyword evidence="9" id="KW-1185">Reference proteome</keyword>
<feature type="transmembrane region" description="Helical" evidence="6">
    <location>
        <begin position="227"/>
        <end position="245"/>
    </location>
</feature>
<dbReference type="InterPro" id="IPR049326">
    <property type="entry name" value="Rhodopsin_dom_fungi"/>
</dbReference>
<accession>A0A5N6YX84</accession>
<evidence type="ECO:0000256" key="5">
    <source>
        <dbReference type="ARBA" id="ARBA00038359"/>
    </source>
</evidence>
<evidence type="ECO:0000313" key="8">
    <source>
        <dbReference type="EMBL" id="KAE8349543.1"/>
    </source>
</evidence>
<dbReference type="GO" id="GO:0016020">
    <property type="term" value="C:membrane"/>
    <property type="evidence" value="ECO:0007669"/>
    <property type="project" value="UniProtKB-SubCell"/>
</dbReference>
<dbReference type="Pfam" id="PF20684">
    <property type="entry name" value="Fung_rhodopsin"/>
    <property type="match status" value="1"/>
</dbReference>
<dbReference type="InterPro" id="IPR052337">
    <property type="entry name" value="SAT4-like"/>
</dbReference>
<feature type="transmembrane region" description="Helical" evidence="6">
    <location>
        <begin position="66"/>
        <end position="88"/>
    </location>
</feature>
<dbReference type="PANTHER" id="PTHR33048">
    <property type="entry name" value="PTH11-LIKE INTEGRAL MEMBRANE PROTEIN (AFU_ORTHOLOGUE AFUA_5G11245)"/>
    <property type="match status" value="1"/>
</dbReference>
<evidence type="ECO:0000259" key="7">
    <source>
        <dbReference type="Pfam" id="PF20684"/>
    </source>
</evidence>
<protein>
    <recommendedName>
        <fullName evidence="7">Rhodopsin domain-containing protein</fullName>
    </recommendedName>
</protein>
<keyword evidence="4 6" id="KW-0472">Membrane</keyword>
<feature type="transmembrane region" description="Helical" evidence="6">
    <location>
        <begin position="100"/>
        <end position="120"/>
    </location>
</feature>
<evidence type="ECO:0000256" key="2">
    <source>
        <dbReference type="ARBA" id="ARBA00022692"/>
    </source>
</evidence>
<feature type="transmembrane region" description="Helical" evidence="6">
    <location>
        <begin position="140"/>
        <end position="162"/>
    </location>
</feature>
<name>A0A5N6YX84_9EURO</name>
<sequence length="267" mass="29827">MSSTALNASWCPTTGMTCICTNEPLLTFEVGCFSKRCSLKENLFSTNLTRSACGIPEDNHANLTPALAGVLGMLALIMVILRLVQRVFLKKSFGWDDGMILMALICAVALNCMAFPLQKYGLGTNIWTIPFSNITRQLQYLYLSEVFYMPAEAFTQLSFLAFYQRILPRSKYQYVGYALGGITFIFGTSNTLVMILQCTPPSDFWRGWAGKVNGYCINTSAYSWYRAAMHIAMNLSIIAFPLWPLSKLSFSKRKKILVLLMLGTGVL</sequence>
<proteinExistence type="inferred from homology"/>
<comment type="subcellular location">
    <subcellularLocation>
        <location evidence="1">Membrane</location>
        <topology evidence="1">Multi-pass membrane protein</topology>
    </subcellularLocation>
</comment>
<gene>
    <name evidence="8" type="ORF">BDV28DRAFT_160402</name>
</gene>
<feature type="transmembrane region" description="Helical" evidence="6">
    <location>
        <begin position="174"/>
        <end position="196"/>
    </location>
</feature>
<dbReference type="PANTHER" id="PTHR33048:SF143">
    <property type="entry name" value="EXTRACELLULAR MEMBRANE PROTEIN CFEM DOMAIN-CONTAINING PROTEIN-RELATED"/>
    <property type="match status" value="1"/>
</dbReference>
<dbReference type="Proteomes" id="UP000327118">
    <property type="component" value="Unassembled WGS sequence"/>
</dbReference>
<reference evidence="9" key="1">
    <citation type="submission" date="2019-04" db="EMBL/GenBank/DDBJ databases">
        <title>Friends and foes A comparative genomics studyof 23 Aspergillus species from section Flavi.</title>
        <authorList>
            <consortium name="DOE Joint Genome Institute"/>
            <person name="Kjaerbolling I."/>
            <person name="Vesth T."/>
            <person name="Frisvad J.C."/>
            <person name="Nybo J.L."/>
            <person name="Theobald S."/>
            <person name="Kildgaard S."/>
            <person name="Isbrandt T."/>
            <person name="Kuo A."/>
            <person name="Sato A."/>
            <person name="Lyhne E.K."/>
            <person name="Kogle M.E."/>
            <person name="Wiebenga A."/>
            <person name="Kun R.S."/>
            <person name="Lubbers R.J."/>
            <person name="Makela M.R."/>
            <person name="Barry K."/>
            <person name="Chovatia M."/>
            <person name="Clum A."/>
            <person name="Daum C."/>
            <person name="Haridas S."/>
            <person name="He G."/>
            <person name="LaButti K."/>
            <person name="Lipzen A."/>
            <person name="Mondo S."/>
            <person name="Riley R."/>
            <person name="Salamov A."/>
            <person name="Simmons B.A."/>
            <person name="Magnuson J.K."/>
            <person name="Henrissat B."/>
            <person name="Mortensen U.H."/>
            <person name="Larsen T.O."/>
            <person name="Devries R.P."/>
            <person name="Grigoriev I.V."/>
            <person name="Machida M."/>
            <person name="Baker S.E."/>
            <person name="Andersen M.R."/>
        </authorList>
    </citation>
    <scope>NUCLEOTIDE SEQUENCE [LARGE SCALE GENOMIC DNA]</scope>
    <source>
        <strain evidence="9">CBS 553.77</strain>
    </source>
</reference>
<comment type="similarity">
    <text evidence="5">Belongs to the SAT4 family.</text>
</comment>
<evidence type="ECO:0000256" key="1">
    <source>
        <dbReference type="ARBA" id="ARBA00004141"/>
    </source>
</evidence>